<name>J9GZB3_9ZZZZ</name>
<dbReference type="EMBL" id="AMCI01000586">
    <property type="protein sequence ID" value="EJX08583.1"/>
    <property type="molecule type" value="Genomic_DNA"/>
</dbReference>
<feature type="non-terminal residue" evidence="1">
    <location>
        <position position="31"/>
    </location>
</feature>
<organism evidence="1">
    <name type="scientific">gut metagenome</name>
    <dbReference type="NCBI Taxonomy" id="749906"/>
    <lineage>
        <taxon>unclassified sequences</taxon>
        <taxon>metagenomes</taxon>
        <taxon>organismal metagenomes</taxon>
    </lineage>
</organism>
<evidence type="ECO:0000313" key="1">
    <source>
        <dbReference type="EMBL" id="EJX08583.1"/>
    </source>
</evidence>
<sequence>MLIDVLRNNLLASDKVAVALRNELQLVENFG</sequence>
<gene>
    <name evidence="1" type="ORF">EVA_03304</name>
</gene>
<protein>
    <submittedName>
        <fullName evidence="1">Uncharacterized protein</fullName>
    </submittedName>
</protein>
<proteinExistence type="predicted"/>
<reference evidence="1" key="1">
    <citation type="journal article" date="2012" name="PLoS ONE">
        <title>Gene sets for utilization of primary and secondary nutrition supplies in the distal gut of endangered iberian lynx.</title>
        <authorList>
            <person name="Alcaide M."/>
            <person name="Messina E."/>
            <person name="Richter M."/>
            <person name="Bargiela R."/>
            <person name="Peplies J."/>
            <person name="Huws S.A."/>
            <person name="Newbold C.J."/>
            <person name="Golyshin P.N."/>
            <person name="Simon M.A."/>
            <person name="Lopez G."/>
            <person name="Yakimov M.M."/>
            <person name="Ferrer M."/>
        </authorList>
    </citation>
    <scope>NUCLEOTIDE SEQUENCE</scope>
</reference>
<comment type="caution">
    <text evidence="1">The sequence shown here is derived from an EMBL/GenBank/DDBJ whole genome shotgun (WGS) entry which is preliminary data.</text>
</comment>
<dbReference type="AlphaFoldDB" id="J9GZB3"/>
<accession>J9GZB3</accession>